<keyword evidence="3" id="KW-1185">Reference proteome</keyword>
<dbReference type="Proteomes" id="UP000028999">
    <property type="component" value="Unassembled WGS sequence"/>
</dbReference>
<dbReference type="AlphaFoldDB" id="A0A078HV78"/>
<proteinExistence type="predicted"/>
<keyword evidence="1" id="KW-0812">Transmembrane</keyword>
<sequence length="252" mass="28657">MGLEVKVEISRFAIRRLFCYLLFFSTALLTFIIPPNQLASLRVIECSNLKKGGKLIGVDMVLLDQKLLKTCLFRITYFDFHNSYTSTLIQGSIASHRLNSFENLLREGGVYELSVFDVARSNNHFNRVMFFVEVRLVPSMVILRNLSQSRSRSLIAMFLNSTPHVRPLNKRLWNSFAKVRWLILTQPMDSAASHVLCARASCFVDSHLSAAPDAVIRKQFRVQMVVEDVTNAALFVAVDEEITKLSLGRNHS</sequence>
<dbReference type="OMA" id="CLFRITY"/>
<keyword evidence="1" id="KW-0472">Membrane</keyword>
<accession>A0A078HV78</accession>
<reference evidence="2 3" key="1">
    <citation type="journal article" date="2014" name="Science">
        <title>Plant genetics. Early allopolyploid evolution in the post-Neolithic Brassica napus oilseed genome.</title>
        <authorList>
            <person name="Chalhoub B."/>
            <person name="Denoeud F."/>
            <person name="Liu S."/>
            <person name="Parkin I.A."/>
            <person name="Tang H."/>
            <person name="Wang X."/>
            <person name="Chiquet J."/>
            <person name="Belcram H."/>
            <person name="Tong C."/>
            <person name="Samans B."/>
            <person name="Correa M."/>
            <person name="Da Silva C."/>
            <person name="Just J."/>
            <person name="Falentin C."/>
            <person name="Koh C.S."/>
            <person name="Le Clainche I."/>
            <person name="Bernard M."/>
            <person name="Bento P."/>
            <person name="Noel B."/>
            <person name="Labadie K."/>
            <person name="Alberti A."/>
            <person name="Charles M."/>
            <person name="Arnaud D."/>
            <person name="Guo H."/>
            <person name="Daviaud C."/>
            <person name="Alamery S."/>
            <person name="Jabbari K."/>
            <person name="Zhao M."/>
            <person name="Edger P.P."/>
            <person name="Chelaifa H."/>
            <person name="Tack D."/>
            <person name="Lassalle G."/>
            <person name="Mestiri I."/>
            <person name="Schnel N."/>
            <person name="Le Paslier M.C."/>
            <person name="Fan G."/>
            <person name="Renault V."/>
            <person name="Bayer P.E."/>
            <person name="Golicz A.A."/>
            <person name="Manoli S."/>
            <person name="Lee T.H."/>
            <person name="Thi V.H."/>
            <person name="Chalabi S."/>
            <person name="Hu Q."/>
            <person name="Fan C."/>
            <person name="Tollenaere R."/>
            <person name="Lu Y."/>
            <person name="Battail C."/>
            <person name="Shen J."/>
            <person name="Sidebottom C.H."/>
            <person name="Wang X."/>
            <person name="Canaguier A."/>
            <person name="Chauveau A."/>
            <person name="Berard A."/>
            <person name="Deniot G."/>
            <person name="Guan M."/>
            <person name="Liu Z."/>
            <person name="Sun F."/>
            <person name="Lim Y.P."/>
            <person name="Lyons E."/>
            <person name="Town C.D."/>
            <person name="Bancroft I."/>
            <person name="Wang X."/>
            <person name="Meng J."/>
            <person name="Ma J."/>
            <person name="Pires J.C."/>
            <person name="King G.J."/>
            <person name="Brunel D."/>
            <person name="Delourme R."/>
            <person name="Renard M."/>
            <person name="Aury J.M."/>
            <person name="Adams K.L."/>
            <person name="Batley J."/>
            <person name="Snowdon R.J."/>
            <person name="Tost J."/>
            <person name="Edwards D."/>
            <person name="Zhou Y."/>
            <person name="Hua W."/>
            <person name="Sharpe A.G."/>
            <person name="Paterson A.H."/>
            <person name="Guan C."/>
            <person name="Wincker P."/>
        </authorList>
    </citation>
    <scope>NUCLEOTIDE SEQUENCE [LARGE SCALE GENOMIC DNA]</scope>
    <source>
        <strain evidence="3">cv. Darmor-bzh</strain>
    </source>
</reference>
<dbReference type="Gramene" id="CDY42415">
    <property type="protein sequence ID" value="CDY42415"/>
    <property type="gene ID" value="GSBRNA2T00074716001"/>
</dbReference>
<protein>
    <submittedName>
        <fullName evidence="2">BnaC02g22930D protein</fullName>
    </submittedName>
</protein>
<feature type="transmembrane region" description="Helical" evidence="1">
    <location>
        <begin position="12"/>
        <end position="33"/>
    </location>
</feature>
<gene>
    <name evidence="2" type="primary">BnaC02g22930D</name>
    <name evidence="2" type="ORF">GSBRNA2T00074716001</name>
</gene>
<keyword evidence="1" id="KW-1133">Transmembrane helix</keyword>
<name>A0A078HV78_BRANA</name>
<organism evidence="2 3">
    <name type="scientific">Brassica napus</name>
    <name type="common">Rape</name>
    <dbReference type="NCBI Taxonomy" id="3708"/>
    <lineage>
        <taxon>Eukaryota</taxon>
        <taxon>Viridiplantae</taxon>
        <taxon>Streptophyta</taxon>
        <taxon>Embryophyta</taxon>
        <taxon>Tracheophyta</taxon>
        <taxon>Spermatophyta</taxon>
        <taxon>Magnoliopsida</taxon>
        <taxon>eudicotyledons</taxon>
        <taxon>Gunneridae</taxon>
        <taxon>Pentapetalae</taxon>
        <taxon>rosids</taxon>
        <taxon>malvids</taxon>
        <taxon>Brassicales</taxon>
        <taxon>Brassicaceae</taxon>
        <taxon>Brassiceae</taxon>
        <taxon>Brassica</taxon>
    </lineage>
</organism>
<evidence type="ECO:0000313" key="3">
    <source>
        <dbReference type="Proteomes" id="UP000028999"/>
    </source>
</evidence>
<evidence type="ECO:0000256" key="1">
    <source>
        <dbReference type="SAM" id="Phobius"/>
    </source>
</evidence>
<dbReference type="EMBL" id="LK032524">
    <property type="protein sequence ID" value="CDY42415.1"/>
    <property type="molecule type" value="Genomic_DNA"/>
</dbReference>
<evidence type="ECO:0000313" key="2">
    <source>
        <dbReference type="EMBL" id="CDY42415.1"/>
    </source>
</evidence>
<dbReference type="PaxDb" id="3708-A0A078HV78"/>